<dbReference type="PROSITE" id="PS50812">
    <property type="entry name" value="PWWP"/>
    <property type="match status" value="1"/>
</dbReference>
<feature type="region of interest" description="Disordered" evidence="1">
    <location>
        <begin position="523"/>
        <end position="576"/>
    </location>
</feature>
<proteinExistence type="predicted"/>
<dbReference type="AlphaFoldDB" id="A0ABD1RYE9"/>
<keyword evidence="4" id="KW-1185">Reference proteome</keyword>
<dbReference type="InterPro" id="IPR000313">
    <property type="entry name" value="PWWP_dom"/>
</dbReference>
<organism evidence="3 4">
    <name type="scientific">Abeliophyllum distichum</name>
    <dbReference type="NCBI Taxonomy" id="126358"/>
    <lineage>
        <taxon>Eukaryota</taxon>
        <taxon>Viridiplantae</taxon>
        <taxon>Streptophyta</taxon>
        <taxon>Embryophyta</taxon>
        <taxon>Tracheophyta</taxon>
        <taxon>Spermatophyta</taxon>
        <taxon>Magnoliopsida</taxon>
        <taxon>eudicotyledons</taxon>
        <taxon>Gunneridae</taxon>
        <taxon>Pentapetalae</taxon>
        <taxon>asterids</taxon>
        <taxon>lamiids</taxon>
        <taxon>Lamiales</taxon>
        <taxon>Oleaceae</taxon>
        <taxon>Forsythieae</taxon>
        <taxon>Abeliophyllum</taxon>
    </lineage>
</organism>
<feature type="region of interest" description="Disordered" evidence="1">
    <location>
        <begin position="910"/>
        <end position="990"/>
    </location>
</feature>
<dbReference type="EMBL" id="JBFOLK010000008">
    <property type="protein sequence ID" value="KAL2492682.1"/>
    <property type="molecule type" value="Genomic_DNA"/>
</dbReference>
<feature type="region of interest" description="Disordered" evidence="1">
    <location>
        <begin position="596"/>
        <end position="643"/>
    </location>
</feature>
<feature type="domain" description="PWWP" evidence="2">
    <location>
        <begin position="314"/>
        <end position="375"/>
    </location>
</feature>
<sequence>MNTVESDYLISWRYDLQDRSYPIIQTLMVIYTVRTYMDFHDHEHMKAEPFRSNYLWLSNNCCAHKKRRQSNCFFSFGNGEDLFFEKKLRSFRYICEMENQKISGLLEDGFTMAKLRQTQNQCDKTLEEKDSGLFSNLSEKCTVDVYGETARKISIRKIGESRGCEGVTGNNQGRKISLDSVTNSNEFNDIRMSVLEGNLEFSGENEVYVENVVIREAVDQGNDTLQLHESNSPTKIEVSGKGINLFVDLLCSQDGIYEGRDNVNNTGEHIVRGNDLDQDNRAKGNGTLPSEDVANASAKIEGDNDGKQQYEFGVGDMVWVKTPNQLWWPGMIRDPSNAAKDTENFEGTGCLLVKYFGNVNSLWCNHSNLKPFLEYFEQMLMQNNSSIFLGSVEKALSEIGWRVKAEMTCPCFLKGSQKIDAQCSVESREVNSMSKGKMGKSDVLSLSQFEPSSFLACAKHLAQVGSLPGKIELTIIKNRLSAFYSSVGHCQLTLLQLRPPIGDTLQNAEDWLTSQLTDKGCNNASEGNRNFVQNDNDDFTPSKLGNRNHNDDAEAVLDGKTTSSGKGHESRERKKSKYLSYPYVDVNQGLKTVVENGTEGPKQVSGPSSKPTPASKCSDKNTQKKATRKPFKGSHKISKSDDVNASSAELLAELSLTALDGFYPKKSKHSDSLKIFYCSFRQFTFLNHEKLQNCPEADIIPRKAKKKKEGVKSAGVKATNDSFGKSTNSITNNSSVIGCEETGSDVPRKGKTSKKRMKAGATPELPQETGSDVPRKEKTYKKRKKAGATPELPQVNMIDGLLDLNGNNPSFSVEKMPFSGTSSPKGKLVPKRKKEGLASPNKNAVDLVDENINSFTTAPELKDVQATVQSNSQLNNGAGLKDDAKFTDAVSTAQESEVNMKNAGLGFSIQTSLHGDPLQSDFQPERKKRKRKANTGPVSSPIPDLNGDVSEPGSLGKDTSELNAAPPNGKPEPKRRRRNKSDISGSNVNINKMSKKEEDFGAILLLNFAPGFPPPSKETLIPIFSRFGLLKESETQVLNDSMAQIVYERKSDGGFACRSLEKSNPFGASLINFNIKFLPGASQTIEEQNSVQTPRPFAPAKARKTLVKPREAPDLIAMRENVEKMKSVLEKAGDSLLPEMRTKLENEIKSFLNKISTMGGSSSS</sequence>
<accession>A0ABD1RYE9</accession>
<evidence type="ECO:0000256" key="1">
    <source>
        <dbReference type="SAM" id="MobiDB-lite"/>
    </source>
</evidence>
<evidence type="ECO:0000313" key="4">
    <source>
        <dbReference type="Proteomes" id="UP001604336"/>
    </source>
</evidence>
<comment type="caution">
    <text evidence="3">The sequence shown here is derived from an EMBL/GenBank/DDBJ whole genome shotgun (WGS) entry which is preliminary data.</text>
</comment>
<reference evidence="4" key="1">
    <citation type="submission" date="2024-07" db="EMBL/GenBank/DDBJ databases">
        <title>Two chromosome-level genome assemblies of Korean endemic species Abeliophyllum distichum and Forsythia ovata (Oleaceae).</title>
        <authorList>
            <person name="Jang H."/>
        </authorList>
    </citation>
    <scope>NUCLEOTIDE SEQUENCE [LARGE SCALE GENOMIC DNA]</scope>
</reference>
<feature type="compositionally biased region" description="Basic residues" evidence="1">
    <location>
        <begin position="623"/>
        <end position="637"/>
    </location>
</feature>
<evidence type="ECO:0000313" key="3">
    <source>
        <dbReference type="EMBL" id="KAL2492682.1"/>
    </source>
</evidence>
<evidence type="ECO:0000259" key="2">
    <source>
        <dbReference type="PROSITE" id="PS50812"/>
    </source>
</evidence>
<dbReference type="InterPro" id="IPR053063">
    <property type="entry name" value="PWWP_domain_containing_PDP"/>
</dbReference>
<dbReference type="PANTHER" id="PTHR42851:SF8">
    <property type="entry name" value="PWWP DOMAIN-CONTAINING PROTEIN"/>
    <property type="match status" value="1"/>
</dbReference>
<dbReference type="Gene3D" id="2.30.30.140">
    <property type="match status" value="1"/>
</dbReference>
<dbReference type="SMART" id="SM00293">
    <property type="entry name" value="PWWP"/>
    <property type="match status" value="1"/>
</dbReference>
<name>A0ABD1RYE9_9LAMI</name>
<feature type="compositionally biased region" description="Basic residues" evidence="1">
    <location>
        <begin position="749"/>
        <end position="758"/>
    </location>
</feature>
<dbReference type="PANTHER" id="PTHR42851">
    <property type="entry name" value="ALDOLASE-RELATED"/>
    <property type="match status" value="1"/>
</dbReference>
<feature type="compositionally biased region" description="Polar residues" evidence="1">
    <location>
        <begin position="523"/>
        <end position="534"/>
    </location>
</feature>
<feature type="region of interest" description="Disordered" evidence="1">
    <location>
        <begin position="816"/>
        <end position="841"/>
    </location>
</feature>
<feature type="region of interest" description="Disordered" evidence="1">
    <location>
        <begin position="734"/>
        <end position="789"/>
    </location>
</feature>
<gene>
    <name evidence="3" type="ORF">Adt_28310</name>
</gene>
<dbReference type="CDD" id="cd05162">
    <property type="entry name" value="PWWP"/>
    <property type="match status" value="1"/>
</dbReference>
<protein>
    <recommendedName>
        <fullName evidence="2">PWWP domain-containing protein</fullName>
    </recommendedName>
</protein>
<dbReference type="Pfam" id="PF00855">
    <property type="entry name" value="PWWP"/>
    <property type="match status" value="1"/>
</dbReference>
<dbReference type="Proteomes" id="UP001604336">
    <property type="component" value="Unassembled WGS sequence"/>
</dbReference>
<dbReference type="SUPFAM" id="SSF63748">
    <property type="entry name" value="Tudor/PWWP/MBT"/>
    <property type="match status" value="1"/>
</dbReference>